<dbReference type="Proteomes" id="UP001143543">
    <property type="component" value="Unassembled WGS sequence"/>
</dbReference>
<organism evidence="2 3">
    <name type="scientific">Neptunitalea lumnitzerae</name>
    <dbReference type="NCBI Taxonomy" id="2965509"/>
    <lineage>
        <taxon>Bacteria</taxon>
        <taxon>Pseudomonadati</taxon>
        <taxon>Bacteroidota</taxon>
        <taxon>Flavobacteriia</taxon>
        <taxon>Flavobacteriales</taxon>
        <taxon>Flavobacteriaceae</taxon>
        <taxon>Neptunitalea</taxon>
    </lineage>
</organism>
<evidence type="ECO:0000256" key="1">
    <source>
        <dbReference type="SAM" id="Phobius"/>
    </source>
</evidence>
<keyword evidence="1" id="KW-0472">Membrane</keyword>
<gene>
    <name evidence="2" type="ORF">Y10_30930</name>
</gene>
<keyword evidence="3" id="KW-1185">Reference proteome</keyword>
<proteinExistence type="predicted"/>
<accession>A0ABQ5MMT8</accession>
<evidence type="ECO:0008006" key="4">
    <source>
        <dbReference type="Google" id="ProtNLM"/>
    </source>
</evidence>
<evidence type="ECO:0000313" key="3">
    <source>
        <dbReference type="Proteomes" id="UP001143543"/>
    </source>
</evidence>
<name>A0ABQ5MMT8_9FLAO</name>
<protein>
    <recommendedName>
        <fullName evidence="4">Phosphatidic acid phosphatase type 2/haloperoxidase domain-containing protein</fullName>
    </recommendedName>
</protein>
<keyword evidence="1" id="KW-0812">Transmembrane</keyword>
<sequence length="81" mass="8924">MVLFKIKASIHLTGITGVLMYIIGLSFHFSKDVTLLAAAIIVFTGMVASARLYLKAHTGVEIILGIFIGLIPQLLTFQYWL</sequence>
<feature type="transmembrane region" description="Helical" evidence="1">
    <location>
        <begin position="61"/>
        <end position="80"/>
    </location>
</feature>
<comment type="caution">
    <text evidence="2">The sequence shown here is derived from an EMBL/GenBank/DDBJ whole genome shotgun (WGS) entry which is preliminary data.</text>
</comment>
<feature type="transmembrane region" description="Helical" evidence="1">
    <location>
        <begin position="35"/>
        <end position="54"/>
    </location>
</feature>
<dbReference type="EMBL" id="BRVO01000004">
    <property type="protein sequence ID" value="GLB50725.1"/>
    <property type="molecule type" value="Genomic_DNA"/>
</dbReference>
<keyword evidence="1" id="KW-1133">Transmembrane helix</keyword>
<evidence type="ECO:0000313" key="2">
    <source>
        <dbReference type="EMBL" id="GLB50725.1"/>
    </source>
</evidence>
<feature type="transmembrane region" description="Helical" evidence="1">
    <location>
        <begin position="12"/>
        <end position="29"/>
    </location>
</feature>
<reference evidence="2" key="1">
    <citation type="submission" date="2022-07" db="EMBL/GenBank/DDBJ databases">
        <title>Taxonomy of Novel Oxalotrophic and Methylotrophic Bacteria.</title>
        <authorList>
            <person name="Sahin N."/>
            <person name="Tani A."/>
        </authorList>
    </citation>
    <scope>NUCLEOTIDE SEQUENCE</scope>
    <source>
        <strain evidence="2">Y10</strain>
    </source>
</reference>